<proteinExistence type="predicted"/>
<evidence type="ECO:0000256" key="1">
    <source>
        <dbReference type="SAM" id="Phobius"/>
    </source>
</evidence>
<feature type="transmembrane region" description="Helical" evidence="1">
    <location>
        <begin position="348"/>
        <end position="367"/>
    </location>
</feature>
<organism evidence="3">
    <name type="scientific">marine sediment metagenome</name>
    <dbReference type="NCBI Taxonomy" id="412755"/>
    <lineage>
        <taxon>unclassified sequences</taxon>
        <taxon>metagenomes</taxon>
        <taxon>ecological metagenomes</taxon>
    </lineage>
</organism>
<feature type="transmembrane region" description="Helical" evidence="1">
    <location>
        <begin position="306"/>
        <end position="327"/>
    </location>
</feature>
<feature type="transmembrane region" description="Helical" evidence="1">
    <location>
        <begin position="409"/>
        <end position="428"/>
    </location>
</feature>
<dbReference type="Pfam" id="PF06808">
    <property type="entry name" value="DctM"/>
    <property type="match status" value="1"/>
</dbReference>
<feature type="transmembrane region" description="Helical" evidence="1">
    <location>
        <begin position="21"/>
        <end position="41"/>
    </location>
</feature>
<dbReference type="PANTHER" id="PTHR43849">
    <property type="entry name" value="BLL3936 PROTEIN"/>
    <property type="match status" value="1"/>
</dbReference>
<dbReference type="PANTHER" id="PTHR43849:SF2">
    <property type="entry name" value="BLL3936 PROTEIN"/>
    <property type="match status" value="1"/>
</dbReference>
<sequence>MSSLLNLLTETGSRRTLSGKLKMAVHGCAALVALGVIYTTTIVYIDLFVMTIVFLSAILALLFMTISPGPLGRIDRPSIIDWVLVAASILVGIYFYLESGRISQRITLLFPLETLDVIAASLLLLLTVEATRRTVGVGLTSVVMIFLVYNLWGHGLPGGLGFREVSYQHFLDIMMFTSDGLFGVPLRVAATYAFLFVMFGTFLAKAGGAEFFYNLSSAIAGHRVGGPAKISVISSGLYGTMSGSPTSDVVTTGSITIPIMQRLGYSKQLSGSVEVAASTGGSLLPPVMGSAAFIMAEYTGIDYRDIVIAGIIPALLYYLCVYTQVHLRSQKLGLKGIPVDETPRMRQTMKNGGLFIVPLVALSIALVMGFSPTYVAAVATGVVLLVAAVKPSTRMSIVKIWGALAETTLRMVSVVAACAAAGLVIGGISMTGLGGKFADLVFLLAADSTVMVLIISAILAIILGMGMPTPSAFILAAVLVGPTLASLDFSVLQSNMFILYFAVLSAMTPPVAVAAFAAAAIADAKPLEIATGAVRLAITAFIVPFAFVYGDGLLMVGDWDTILVSCVTAVIGVILLSLGVEGYLRDKLAAPARWCFVGAGLLFIFPSWFAIGGAVILAIGACLFTPHLRAAIKPVH</sequence>
<feature type="transmembrane region" description="Helical" evidence="1">
    <location>
        <begin position="596"/>
        <end position="619"/>
    </location>
</feature>
<feature type="transmembrane region" description="Helical" evidence="1">
    <location>
        <begin position="109"/>
        <end position="128"/>
    </location>
</feature>
<comment type="caution">
    <text evidence="3">The sequence shown here is derived from an EMBL/GenBank/DDBJ whole genome shotgun (WGS) entry which is preliminary data.</text>
</comment>
<feature type="transmembrane region" description="Helical" evidence="1">
    <location>
        <begin position="79"/>
        <end position="97"/>
    </location>
</feature>
<reference evidence="3" key="1">
    <citation type="journal article" date="2015" name="Nature">
        <title>Complex archaea that bridge the gap between prokaryotes and eukaryotes.</title>
        <authorList>
            <person name="Spang A."/>
            <person name="Saw J.H."/>
            <person name="Jorgensen S.L."/>
            <person name="Zaremba-Niedzwiedzka K."/>
            <person name="Martijn J."/>
            <person name="Lind A.E."/>
            <person name="van Eijk R."/>
            <person name="Schleper C."/>
            <person name="Guy L."/>
            <person name="Ettema T.J."/>
        </authorList>
    </citation>
    <scope>NUCLEOTIDE SEQUENCE</scope>
</reference>
<dbReference type="InterPro" id="IPR011853">
    <property type="entry name" value="TRAP_DctM-Dct_fused"/>
</dbReference>
<feature type="domain" description="TRAP C4-dicarboxylate transport system permease DctM subunit" evidence="2">
    <location>
        <begin position="123"/>
        <end position="548"/>
    </location>
</feature>
<evidence type="ECO:0000259" key="2">
    <source>
        <dbReference type="Pfam" id="PF06808"/>
    </source>
</evidence>
<feature type="transmembrane region" description="Helical" evidence="1">
    <location>
        <begin position="533"/>
        <end position="550"/>
    </location>
</feature>
<name>A0A0F9YID4_9ZZZZ</name>
<dbReference type="AlphaFoldDB" id="A0A0F9YID4"/>
<gene>
    <name evidence="3" type="ORF">LCGC14_0085970</name>
</gene>
<dbReference type="NCBIfam" id="TIGR02123">
    <property type="entry name" value="TRAP_fused"/>
    <property type="match status" value="1"/>
</dbReference>
<keyword evidence="1" id="KW-0472">Membrane</keyword>
<keyword evidence="1" id="KW-0812">Transmembrane</keyword>
<keyword evidence="1" id="KW-1133">Transmembrane helix</keyword>
<evidence type="ECO:0000313" key="3">
    <source>
        <dbReference type="EMBL" id="KKO04239.1"/>
    </source>
</evidence>
<feature type="transmembrane region" description="Helical" evidence="1">
    <location>
        <begin position="498"/>
        <end position="521"/>
    </location>
</feature>
<feature type="transmembrane region" description="Helical" evidence="1">
    <location>
        <begin position="47"/>
        <end position="67"/>
    </location>
</feature>
<protein>
    <recommendedName>
        <fullName evidence="2">TRAP C4-dicarboxylate transport system permease DctM subunit domain-containing protein</fullName>
    </recommendedName>
</protein>
<dbReference type="EMBL" id="LAZR01000023">
    <property type="protein sequence ID" value="KKO04239.1"/>
    <property type="molecule type" value="Genomic_DNA"/>
</dbReference>
<feature type="transmembrane region" description="Helical" evidence="1">
    <location>
        <begin position="562"/>
        <end position="584"/>
    </location>
</feature>
<dbReference type="InterPro" id="IPR010656">
    <property type="entry name" value="DctM"/>
</dbReference>
<feature type="transmembrane region" description="Helical" evidence="1">
    <location>
        <begin position="184"/>
        <end position="204"/>
    </location>
</feature>
<feature type="transmembrane region" description="Helical" evidence="1">
    <location>
        <begin position="440"/>
        <end position="465"/>
    </location>
</feature>
<accession>A0A0F9YID4</accession>
<feature type="transmembrane region" description="Helical" evidence="1">
    <location>
        <begin position="135"/>
        <end position="152"/>
    </location>
</feature>
<feature type="transmembrane region" description="Helical" evidence="1">
    <location>
        <begin position="472"/>
        <end position="492"/>
    </location>
</feature>